<protein>
    <submittedName>
        <fullName evidence="4">NUDIX hydrolase</fullName>
        <ecNumber evidence="4">3.6.-.-</ecNumber>
    </submittedName>
</protein>
<dbReference type="InterPro" id="IPR015797">
    <property type="entry name" value="NUDIX_hydrolase-like_dom_sf"/>
</dbReference>
<feature type="domain" description="Nudix hydrolase" evidence="3">
    <location>
        <begin position="96"/>
        <end position="231"/>
    </location>
</feature>
<dbReference type="InterPro" id="IPR000086">
    <property type="entry name" value="NUDIX_hydrolase_dom"/>
</dbReference>
<dbReference type="InterPro" id="IPR020084">
    <property type="entry name" value="NUDIX_hydrolase_CS"/>
</dbReference>
<accession>A0ABW1EWV1</accession>
<dbReference type="EC" id="3.6.-.-" evidence="4"/>
<organism evidence="4 5">
    <name type="scientific">Kitasatospora aburaviensis</name>
    <dbReference type="NCBI Taxonomy" id="67265"/>
    <lineage>
        <taxon>Bacteria</taxon>
        <taxon>Bacillati</taxon>
        <taxon>Actinomycetota</taxon>
        <taxon>Actinomycetes</taxon>
        <taxon>Kitasatosporales</taxon>
        <taxon>Streptomycetaceae</taxon>
        <taxon>Kitasatospora</taxon>
    </lineage>
</organism>
<comment type="cofactor">
    <cofactor evidence="1">
        <name>Mg(2+)</name>
        <dbReference type="ChEBI" id="CHEBI:18420"/>
    </cofactor>
</comment>
<evidence type="ECO:0000256" key="2">
    <source>
        <dbReference type="ARBA" id="ARBA00022801"/>
    </source>
</evidence>
<comment type="caution">
    <text evidence="4">The sequence shown here is derived from an EMBL/GenBank/DDBJ whole genome shotgun (WGS) entry which is preliminary data.</text>
</comment>
<reference evidence="5" key="1">
    <citation type="journal article" date="2019" name="Int. J. Syst. Evol. Microbiol.">
        <title>The Global Catalogue of Microorganisms (GCM) 10K type strain sequencing project: providing services to taxonomists for standard genome sequencing and annotation.</title>
        <authorList>
            <consortium name="The Broad Institute Genomics Platform"/>
            <consortium name="The Broad Institute Genome Sequencing Center for Infectious Disease"/>
            <person name="Wu L."/>
            <person name="Ma J."/>
        </authorList>
    </citation>
    <scope>NUCLEOTIDE SEQUENCE [LARGE SCALE GENOMIC DNA]</scope>
    <source>
        <strain evidence="5">CGMCC 4.1469</strain>
    </source>
</reference>
<gene>
    <name evidence="4" type="ORF">ACFP0N_15345</name>
</gene>
<dbReference type="Gene3D" id="3.90.79.10">
    <property type="entry name" value="Nucleoside Triphosphate Pyrophosphohydrolase"/>
    <property type="match status" value="1"/>
</dbReference>
<evidence type="ECO:0000313" key="5">
    <source>
        <dbReference type="Proteomes" id="UP001596067"/>
    </source>
</evidence>
<keyword evidence="5" id="KW-1185">Reference proteome</keyword>
<keyword evidence="2 4" id="KW-0378">Hydrolase</keyword>
<evidence type="ECO:0000313" key="4">
    <source>
        <dbReference type="EMBL" id="MFC5886340.1"/>
    </source>
</evidence>
<dbReference type="PANTHER" id="PTHR11839:SF18">
    <property type="entry name" value="NUDIX HYDROLASE DOMAIN-CONTAINING PROTEIN"/>
    <property type="match status" value="1"/>
</dbReference>
<dbReference type="Pfam" id="PF00293">
    <property type="entry name" value="NUDIX"/>
    <property type="match status" value="1"/>
</dbReference>
<dbReference type="SUPFAM" id="SSF55811">
    <property type="entry name" value="Nudix"/>
    <property type="match status" value="1"/>
</dbReference>
<evidence type="ECO:0000259" key="3">
    <source>
        <dbReference type="PROSITE" id="PS51462"/>
    </source>
</evidence>
<dbReference type="EMBL" id="JBHSOD010000016">
    <property type="protein sequence ID" value="MFC5886340.1"/>
    <property type="molecule type" value="Genomic_DNA"/>
</dbReference>
<dbReference type="PANTHER" id="PTHR11839">
    <property type="entry name" value="UDP/ADP-SUGAR PYROPHOSPHATASE"/>
    <property type="match status" value="1"/>
</dbReference>
<name>A0ABW1EWV1_9ACTN</name>
<proteinExistence type="predicted"/>
<evidence type="ECO:0000256" key="1">
    <source>
        <dbReference type="ARBA" id="ARBA00001946"/>
    </source>
</evidence>
<sequence length="242" mass="26350">MDVSQRRAERLAAYQKLAAERPHLFENPEDAPFRILLDPAAQNEVADAAAELALVQGLPEEFGDIGVVYQDRYVTVVRDAVLFPSGVSGAYVRVCPTGDGVGAAVLPVLHDGRVVLVRHFRHADRQWHWEIPRGFGEPGEEGDATARREAEEELGCPVAEVLRLGAMEADAGMAATRTELYLARLDEDEFRTEPSKGARQEGIDAVRAVSPDELQDMLTLGQVTDSFTLSALALATACGKLR</sequence>
<dbReference type="Proteomes" id="UP001596067">
    <property type="component" value="Unassembled WGS sequence"/>
</dbReference>
<dbReference type="GO" id="GO:0016787">
    <property type="term" value="F:hydrolase activity"/>
    <property type="evidence" value="ECO:0007669"/>
    <property type="project" value="UniProtKB-KW"/>
</dbReference>
<dbReference type="PROSITE" id="PS00893">
    <property type="entry name" value="NUDIX_BOX"/>
    <property type="match status" value="1"/>
</dbReference>
<dbReference type="PROSITE" id="PS51462">
    <property type="entry name" value="NUDIX"/>
    <property type="match status" value="1"/>
</dbReference>
<dbReference type="CDD" id="cd03424">
    <property type="entry name" value="NUDIX_ADPRase_Nudt5_UGPPase_Nudt14"/>
    <property type="match status" value="1"/>
</dbReference>
<dbReference type="RefSeq" id="WP_313761844.1">
    <property type="nucleotide sequence ID" value="NZ_BAAAVH010000101.1"/>
</dbReference>